<keyword evidence="3" id="KW-1133">Transmembrane helix</keyword>
<dbReference type="EMBL" id="MU250586">
    <property type="protein sequence ID" value="KAG7439722.1"/>
    <property type="molecule type" value="Genomic_DNA"/>
</dbReference>
<dbReference type="GeneID" id="66113007"/>
<dbReference type="PANTHER" id="PTHR47706:SF9">
    <property type="entry name" value="NMRA-LIKE DOMAIN-CONTAINING PROTEIN-RELATED"/>
    <property type="match status" value="1"/>
</dbReference>
<keyword evidence="3" id="KW-0812">Transmembrane</keyword>
<evidence type="ECO:0000256" key="2">
    <source>
        <dbReference type="ARBA" id="ARBA00023002"/>
    </source>
</evidence>
<feature type="transmembrane region" description="Helical" evidence="3">
    <location>
        <begin position="138"/>
        <end position="157"/>
    </location>
</feature>
<dbReference type="RefSeq" id="XP_043033222.1">
    <property type="nucleotide sequence ID" value="XM_043190710.1"/>
</dbReference>
<proteinExistence type="predicted"/>
<keyword evidence="1" id="KW-0521">NADP</keyword>
<dbReference type="InterPro" id="IPR008030">
    <property type="entry name" value="NmrA-like"/>
</dbReference>
<reference evidence="5" key="1">
    <citation type="submission" date="2020-11" db="EMBL/GenBank/DDBJ databases">
        <title>Adaptations for nitrogen fixation in a non-lichenized fungal sporocarp promotes dispersal by wood-feeding termites.</title>
        <authorList>
            <consortium name="DOE Joint Genome Institute"/>
            <person name="Koch R.A."/>
            <person name="Yoon G."/>
            <person name="Arayal U."/>
            <person name="Lail K."/>
            <person name="Amirebrahimi M."/>
            <person name="Labutti K."/>
            <person name="Lipzen A."/>
            <person name="Riley R."/>
            <person name="Barry K."/>
            <person name="Henrissat B."/>
            <person name="Grigoriev I.V."/>
            <person name="Herr J.R."/>
            <person name="Aime M.C."/>
        </authorList>
    </citation>
    <scope>NUCLEOTIDE SEQUENCE</scope>
    <source>
        <strain evidence="5">MCA 3950</strain>
    </source>
</reference>
<feature type="domain" description="NmrA-like" evidence="4">
    <location>
        <begin position="6"/>
        <end position="214"/>
    </location>
</feature>
<dbReference type="SUPFAM" id="SSF51735">
    <property type="entry name" value="NAD(P)-binding Rossmann-fold domains"/>
    <property type="match status" value="1"/>
</dbReference>
<evidence type="ECO:0000313" key="5">
    <source>
        <dbReference type="EMBL" id="KAG7439722.1"/>
    </source>
</evidence>
<keyword evidence="6" id="KW-1185">Reference proteome</keyword>
<dbReference type="PANTHER" id="PTHR47706">
    <property type="entry name" value="NMRA-LIKE FAMILY PROTEIN"/>
    <property type="match status" value="1"/>
</dbReference>
<dbReference type="Gene3D" id="3.40.50.720">
    <property type="entry name" value="NAD(P)-binding Rossmann-like Domain"/>
    <property type="match status" value="1"/>
</dbReference>
<gene>
    <name evidence="5" type="ORF">BT62DRAFT_998169</name>
</gene>
<dbReference type="GO" id="GO:0016491">
    <property type="term" value="F:oxidoreductase activity"/>
    <property type="evidence" value="ECO:0007669"/>
    <property type="project" value="UniProtKB-KW"/>
</dbReference>
<dbReference type="InterPro" id="IPR051609">
    <property type="entry name" value="NmrA/Isoflavone_reductase-like"/>
</dbReference>
<dbReference type="Gene3D" id="3.90.25.10">
    <property type="entry name" value="UDP-galactose 4-epimerase, domain 1"/>
    <property type="match status" value="1"/>
</dbReference>
<comment type="caution">
    <text evidence="5">The sequence shown here is derived from an EMBL/GenBank/DDBJ whole genome shotgun (WGS) entry which is preliminary data.</text>
</comment>
<sequence>MSYKSFALVGATGSVGKNVFDALIAQNVSFLVLTRKSSDSSDKLPTSPNVKVVKVDYENSAEVSAVLKENKVDVLISAVNSVAGGESQYVLADSAKAAGVKLFVPSEFGSVTAGASVKLLKDKDDFAKYLKKIGLPSARVFTGLFFIYIPAVVGYIVDQKFNVVGKGHTKASFSALEDIGGFVAYILTHLPAEQLNDKIFRLQSEYLTLSEVAAKVGLPPNHVDKLPGDLAESFLGVLQRLIEDGQGSTGWDYEANKEDPEAAGSANVLWPDHEWKTITPALFSK</sequence>
<dbReference type="AlphaFoldDB" id="A0A9P7VFP4"/>
<evidence type="ECO:0000256" key="3">
    <source>
        <dbReference type="SAM" id="Phobius"/>
    </source>
</evidence>
<dbReference type="OrthoDB" id="5283654at2759"/>
<organism evidence="5 6">
    <name type="scientific">Guyanagaster necrorhizus</name>
    <dbReference type="NCBI Taxonomy" id="856835"/>
    <lineage>
        <taxon>Eukaryota</taxon>
        <taxon>Fungi</taxon>
        <taxon>Dikarya</taxon>
        <taxon>Basidiomycota</taxon>
        <taxon>Agaricomycotina</taxon>
        <taxon>Agaricomycetes</taxon>
        <taxon>Agaricomycetidae</taxon>
        <taxon>Agaricales</taxon>
        <taxon>Marasmiineae</taxon>
        <taxon>Physalacriaceae</taxon>
        <taxon>Guyanagaster</taxon>
    </lineage>
</organism>
<keyword evidence="3" id="KW-0472">Membrane</keyword>
<dbReference type="Proteomes" id="UP000812287">
    <property type="component" value="Unassembled WGS sequence"/>
</dbReference>
<dbReference type="Pfam" id="PF05368">
    <property type="entry name" value="NmrA"/>
    <property type="match status" value="1"/>
</dbReference>
<evidence type="ECO:0000256" key="1">
    <source>
        <dbReference type="ARBA" id="ARBA00022857"/>
    </source>
</evidence>
<dbReference type="InterPro" id="IPR036291">
    <property type="entry name" value="NAD(P)-bd_dom_sf"/>
</dbReference>
<evidence type="ECO:0000313" key="6">
    <source>
        <dbReference type="Proteomes" id="UP000812287"/>
    </source>
</evidence>
<protein>
    <submittedName>
        <fullName evidence="5">NAD(P)-binding protein</fullName>
    </submittedName>
</protein>
<keyword evidence="2" id="KW-0560">Oxidoreductase</keyword>
<name>A0A9P7VFP4_9AGAR</name>
<evidence type="ECO:0000259" key="4">
    <source>
        <dbReference type="Pfam" id="PF05368"/>
    </source>
</evidence>
<accession>A0A9P7VFP4</accession>